<gene>
    <name evidence="1" type="ORF">AVDCRST_MAG61-3266</name>
</gene>
<accession>A0A6J4LNI0</accession>
<evidence type="ECO:0000313" key="1">
    <source>
        <dbReference type="EMBL" id="CAA9337964.1"/>
    </source>
</evidence>
<dbReference type="AlphaFoldDB" id="A0A6J4LNI0"/>
<reference evidence="1" key="1">
    <citation type="submission" date="2020-02" db="EMBL/GenBank/DDBJ databases">
        <authorList>
            <person name="Meier V. D."/>
        </authorList>
    </citation>
    <scope>NUCLEOTIDE SEQUENCE</scope>
    <source>
        <strain evidence="1">AVDCRST_MAG61</strain>
    </source>
</reference>
<proteinExistence type="predicted"/>
<name>A0A6J4LNI0_9ACTN</name>
<dbReference type="EMBL" id="CADCTT010000398">
    <property type="protein sequence ID" value="CAA9337964.1"/>
    <property type="molecule type" value="Genomic_DNA"/>
</dbReference>
<protein>
    <submittedName>
        <fullName evidence="1">Uncharacterized protein</fullName>
    </submittedName>
</protein>
<sequence>MVVMMEDVVDQELSAALRVHYKACYDYRWDAARRRGEPVPSVAGRFLAEVSAERGPALLASIAALIGEARRVPDPGGPLGAYGDALSRWAATHPEIDPREMHWITTTLMTEHR</sequence>
<organism evidence="1">
    <name type="scientific">uncultured Friedmanniella sp</name>
    <dbReference type="NCBI Taxonomy" id="335381"/>
    <lineage>
        <taxon>Bacteria</taxon>
        <taxon>Bacillati</taxon>
        <taxon>Actinomycetota</taxon>
        <taxon>Actinomycetes</taxon>
        <taxon>Propionibacteriales</taxon>
        <taxon>Nocardioidaceae</taxon>
        <taxon>Friedmanniella</taxon>
        <taxon>environmental samples</taxon>
    </lineage>
</organism>